<evidence type="ECO:0000313" key="4">
    <source>
        <dbReference type="EMBL" id="KAF2268276.1"/>
    </source>
</evidence>
<gene>
    <name evidence="4" type="ORF">CC78DRAFT_589293</name>
</gene>
<comment type="caution">
    <text evidence="4">The sequence shown here is derived from an EMBL/GenBank/DDBJ whole genome shotgun (WGS) entry which is preliminary data.</text>
</comment>
<evidence type="ECO:0000256" key="2">
    <source>
        <dbReference type="SAM" id="Phobius"/>
    </source>
</evidence>
<evidence type="ECO:0000256" key="1">
    <source>
        <dbReference type="SAM" id="MobiDB-lite"/>
    </source>
</evidence>
<reference evidence="5" key="1">
    <citation type="journal article" date="2020" name="Stud. Mycol.">
        <title>101 Dothideomycetes genomes: A test case for predicting lifestyles and emergence of pathogens.</title>
        <authorList>
            <person name="Haridas S."/>
            <person name="Albert R."/>
            <person name="Binder M."/>
            <person name="Bloem J."/>
            <person name="LaButti K."/>
            <person name="Salamov A."/>
            <person name="Andreopoulos B."/>
            <person name="Baker S."/>
            <person name="Barry K."/>
            <person name="Bills G."/>
            <person name="Bluhm B."/>
            <person name="Cannon C."/>
            <person name="Castanera R."/>
            <person name="Culley D."/>
            <person name="Daum C."/>
            <person name="Ezra D."/>
            <person name="Gonzalez J."/>
            <person name="Henrissat B."/>
            <person name="Kuo A."/>
            <person name="Liang C."/>
            <person name="Lipzen A."/>
            <person name="Lutzoni F."/>
            <person name="Magnuson J."/>
            <person name="Mondo S."/>
            <person name="Nolan M."/>
            <person name="Ohm R."/>
            <person name="Pangilinan J."/>
            <person name="Park H.-J."/>
            <person name="Ramirez L."/>
            <person name="Alfaro M."/>
            <person name="Sun H."/>
            <person name="Tritt A."/>
            <person name="Yoshinaga Y."/>
            <person name="Zwiers L.-H."/>
            <person name="Turgeon B."/>
            <person name="Goodwin S."/>
            <person name="Spatafora J."/>
            <person name="Crous P."/>
            <person name="Grigoriev I."/>
        </authorList>
    </citation>
    <scope>NUCLEOTIDE SEQUENCE [LARGE SCALE GENOMIC DNA]</scope>
    <source>
        <strain evidence="5">CBS 304.66</strain>
    </source>
</reference>
<dbReference type="OrthoDB" id="3801448at2759"/>
<feature type="compositionally biased region" description="Low complexity" evidence="1">
    <location>
        <begin position="208"/>
        <end position="240"/>
    </location>
</feature>
<keyword evidence="2" id="KW-1133">Transmembrane helix</keyword>
<keyword evidence="3" id="KW-0732">Signal</keyword>
<feature type="region of interest" description="Disordered" evidence="1">
    <location>
        <begin position="143"/>
        <end position="177"/>
    </location>
</feature>
<feature type="compositionally biased region" description="Pro residues" evidence="1">
    <location>
        <begin position="241"/>
        <end position="257"/>
    </location>
</feature>
<organism evidence="4 5">
    <name type="scientific">Lojkania enalia</name>
    <dbReference type="NCBI Taxonomy" id="147567"/>
    <lineage>
        <taxon>Eukaryota</taxon>
        <taxon>Fungi</taxon>
        <taxon>Dikarya</taxon>
        <taxon>Ascomycota</taxon>
        <taxon>Pezizomycotina</taxon>
        <taxon>Dothideomycetes</taxon>
        <taxon>Pleosporomycetidae</taxon>
        <taxon>Pleosporales</taxon>
        <taxon>Pleosporales incertae sedis</taxon>
        <taxon>Lojkania</taxon>
    </lineage>
</organism>
<dbReference type="AlphaFoldDB" id="A0A9P4KGK3"/>
<feature type="region of interest" description="Disordered" evidence="1">
    <location>
        <begin position="358"/>
        <end position="381"/>
    </location>
</feature>
<dbReference type="Proteomes" id="UP000800093">
    <property type="component" value="Unassembled WGS sequence"/>
</dbReference>
<feature type="chain" id="PRO_5040193863" description="Mid2 domain-containing protein" evidence="3">
    <location>
        <begin position="25"/>
        <end position="423"/>
    </location>
</feature>
<sequence length="423" mass="44051">MVNSVSRMIRLCWILCWFLPLVRCQFGNSPFDPFSPGGSRGPIGNLFPGGGGGGFRNPNRFPQNFPSPPNRPFQNGQPDRTLNQPVQGPDEQVVEEPPVDSIEPTPTLEPSAIEPSETAPASISAVPDSDSLLAISGDISEMPIPDQEQATSPIVPAPPPAPQTTPVTLDASPSVAQPSLDISTTSAAVPPSSTPVEAEPVLGENPSLTIPSTGPLIPLPTTTTSTTTSSKTILVTANPLSTPPLSSPQPIPAPVSSPDPSSTLLNLAPISTSPGMSPAARAGLGVGISFGLISIASIIGLYIYRRRKSRVPLSSASHTSSSDLLGGFFHFARTKTRDDDAEWSIHSAEKIEIVRGASSVRTGSRSDSRGSAISSSGGGKGIKIERVGLDVFPERRTPNPALTSNPVVGSPPDIKKASWPLPD</sequence>
<name>A0A9P4KGK3_9PLEO</name>
<accession>A0A9P4KGK3</accession>
<keyword evidence="5" id="KW-1185">Reference proteome</keyword>
<feature type="signal peptide" evidence="3">
    <location>
        <begin position="1"/>
        <end position="24"/>
    </location>
</feature>
<evidence type="ECO:0000313" key="5">
    <source>
        <dbReference type="Proteomes" id="UP000800093"/>
    </source>
</evidence>
<keyword evidence="2" id="KW-0472">Membrane</keyword>
<feature type="compositionally biased region" description="Polar residues" evidence="1">
    <location>
        <begin position="72"/>
        <end position="86"/>
    </location>
</feature>
<feature type="region of interest" description="Disordered" evidence="1">
    <location>
        <begin position="37"/>
        <end position="127"/>
    </location>
</feature>
<feature type="region of interest" description="Disordered" evidence="1">
    <location>
        <begin position="393"/>
        <end position="423"/>
    </location>
</feature>
<dbReference type="EMBL" id="ML986587">
    <property type="protein sequence ID" value="KAF2268276.1"/>
    <property type="molecule type" value="Genomic_DNA"/>
</dbReference>
<feature type="region of interest" description="Disordered" evidence="1">
    <location>
        <begin position="207"/>
        <end position="260"/>
    </location>
</feature>
<feature type="compositionally biased region" description="Low complexity" evidence="1">
    <location>
        <begin position="363"/>
        <end position="375"/>
    </location>
</feature>
<protein>
    <recommendedName>
        <fullName evidence="6">Mid2 domain-containing protein</fullName>
    </recommendedName>
</protein>
<evidence type="ECO:0008006" key="6">
    <source>
        <dbReference type="Google" id="ProtNLM"/>
    </source>
</evidence>
<keyword evidence="2" id="KW-0812">Transmembrane</keyword>
<feature type="transmembrane region" description="Helical" evidence="2">
    <location>
        <begin position="282"/>
        <end position="304"/>
    </location>
</feature>
<evidence type="ECO:0000256" key="3">
    <source>
        <dbReference type="SAM" id="SignalP"/>
    </source>
</evidence>
<proteinExistence type="predicted"/>